<organism evidence="3 4">
    <name type="scientific">Vallitalea longa</name>
    <dbReference type="NCBI Taxonomy" id="2936439"/>
    <lineage>
        <taxon>Bacteria</taxon>
        <taxon>Bacillati</taxon>
        <taxon>Bacillota</taxon>
        <taxon>Clostridia</taxon>
        <taxon>Lachnospirales</taxon>
        <taxon>Vallitaleaceae</taxon>
        <taxon>Vallitalea</taxon>
    </lineage>
</organism>
<dbReference type="PANTHER" id="PTHR46558">
    <property type="entry name" value="TRACRIPTIONAL REGULATORY PROTEIN-RELATED-RELATED"/>
    <property type="match status" value="1"/>
</dbReference>
<dbReference type="SUPFAM" id="SSF47413">
    <property type="entry name" value="lambda repressor-like DNA-binding domains"/>
    <property type="match status" value="2"/>
</dbReference>
<reference evidence="3" key="1">
    <citation type="submission" date="2022-06" db="EMBL/GenBank/DDBJ databases">
        <title>Vallitalea longa sp. nov., an anaerobic bacterium isolated from marine sediment.</title>
        <authorList>
            <person name="Hirano S."/>
            <person name="Terahara T."/>
            <person name="Mori K."/>
            <person name="Hamada M."/>
            <person name="Matsumoto R."/>
            <person name="Kobayashi T."/>
        </authorList>
    </citation>
    <scope>NUCLEOTIDE SEQUENCE</scope>
    <source>
        <strain evidence="3">SH18-1</strain>
    </source>
</reference>
<evidence type="ECO:0000313" key="4">
    <source>
        <dbReference type="Proteomes" id="UP001144256"/>
    </source>
</evidence>
<dbReference type="AlphaFoldDB" id="A0A9W5Y8T0"/>
<dbReference type="Pfam" id="PF01381">
    <property type="entry name" value="HTH_3"/>
    <property type="match status" value="1"/>
</dbReference>
<dbReference type="InterPro" id="IPR010982">
    <property type="entry name" value="Lambda_DNA-bd_dom_sf"/>
</dbReference>
<keyword evidence="1" id="KW-0238">DNA-binding</keyword>
<dbReference type="CDD" id="cd00093">
    <property type="entry name" value="HTH_XRE"/>
    <property type="match status" value="1"/>
</dbReference>
<dbReference type="Gene3D" id="1.10.260.40">
    <property type="entry name" value="lambda repressor-like DNA-binding domains"/>
    <property type="match status" value="2"/>
</dbReference>
<dbReference type="InterPro" id="IPR001387">
    <property type="entry name" value="Cro/C1-type_HTH"/>
</dbReference>
<dbReference type="Proteomes" id="UP001144256">
    <property type="component" value="Unassembled WGS sequence"/>
</dbReference>
<dbReference type="PANTHER" id="PTHR46558:SF4">
    <property type="entry name" value="DNA-BIDING PHAGE PROTEIN"/>
    <property type="match status" value="1"/>
</dbReference>
<gene>
    <name evidence="3" type="ORF">SH1V18_03580</name>
</gene>
<evidence type="ECO:0000259" key="2">
    <source>
        <dbReference type="PROSITE" id="PS50943"/>
    </source>
</evidence>
<comment type="caution">
    <text evidence="3">The sequence shown here is derived from an EMBL/GenBank/DDBJ whole genome shotgun (WGS) entry which is preliminary data.</text>
</comment>
<dbReference type="SMART" id="SM00530">
    <property type="entry name" value="HTH_XRE"/>
    <property type="match status" value="2"/>
</dbReference>
<dbReference type="EMBL" id="BRLB01000001">
    <property type="protein sequence ID" value="GKX27878.1"/>
    <property type="molecule type" value="Genomic_DNA"/>
</dbReference>
<dbReference type="PROSITE" id="PS50943">
    <property type="entry name" value="HTH_CROC1"/>
    <property type="match status" value="2"/>
</dbReference>
<accession>A0A9W5Y8T0</accession>
<dbReference type="GO" id="GO:0003677">
    <property type="term" value="F:DNA binding"/>
    <property type="evidence" value="ECO:0007669"/>
    <property type="project" value="UniProtKB-KW"/>
</dbReference>
<feature type="domain" description="HTH cro/C1-type" evidence="2">
    <location>
        <begin position="8"/>
        <end position="60"/>
    </location>
</feature>
<evidence type="ECO:0000313" key="3">
    <source>
        <dbReference type="EMBL" id="GKX27878.1"/>
    </source>
</evidence>
<name>A0A9W5Y8T0_9FIRM</name>
<evidence type="ECO:0000256" key="1">
    <source>
        <dbReference type="ARBA" id="ARBA00023125"/>
    </source>
</evidence>
<dbReference type="Pfam" id="PF13443">
    <property type="entry name" value="HTH_26"/>
    <property type="match status" value="1"/>
</dbReference>
<sequence>MVNVLEKIQELCKEREINPSRLEIELGFGKGTLYKWSKSVPKSDKLEKVANYFKVSIDYLLDRGNLYDIGEAIKGEREYQGYSIEELSELIGVKKEKLNEYEENLVPISECLLKKISKIFDMTVHELLDKYNIYDECIPPQFNGDINKYEAFKKTRDKDATKEDKIKTIAAHTMADLTEEERNDVIKYVEFIKSKRDK</sequence>
<feature type="domain" description="HTH cro/C1-type" evidence="2">
    <location>
        <begin position="73"/>
        <end position="127"/>
    </location>
</feature>
<proteinExistence type="predicted"/>
<keyword evidence="4" id="KW-1185">Reference proteome</keyword>
<protein>
    <recommendedName>
        <fullName evidence="2">HTH cro/C1-type domain-containing protein</fullName>
    </recommendedName>
</protein>